<keyword evidence="3 6" id="KW-0812">Transmembrane</keyword>
<feature type="transmembrane region" description="Helical" evidence="6">
    <location>
        <begin position="625"/>
        <end position="649"/>
    </location>
</feature>
<evidence type="ECO:0000313" key="8">
    <source>
        <dbReference type="EMBL" id="MBS4539608.1"/>
    </source>
</evidence>
<feature type="transmembrane region" description="Helical" evidence="6">
    <location>
        <begin position="149"/>
        <end position="172"/>
    </location>
</feature>
<keyword evidence="9" id="KW-1185">Reference proteome</keyword>
<feature type="transmembrane region" description="Helical" evidence="6">
    <location>
        <begin position="530"/>
        <end position="557"/>
    </location>
</feature>
<sequence length="659" mass="75595">MNRFFYMKLAYINIKKNSQTYIPYILSCIGTVMMYYIMYALSANKDLDNISGGAQLKSILFLGSFVIGFFAVIFLFYTNSFLIKRRKKEFGLFNILGMEKKHIAKIICFETLYVAFISFVAGILGGILLYKLMYLLLLKILNFEITLGFYVSTSAMFTTLVLFSIIFLLTLLNTLRQIHLAKPVELLKGGQVGEKEPKTRWLLVIIGLLCLGAGYYIAVTTESPISAINLFFVAVILVIIGTYCLFTAISIAILKALRKNKNYYYQANHFTSISGMIYRMKQNAVGLASICVLATTVLVMVSSTVSLYSGMEDVLRTRYPRNIMITSQGISNQHIENINDSVSNILDNHKVEAKNMFDYRYLSFLARQEDNTFTVDSDISYSTKNLINLNFIPLEDYNRIENKSLELNDDEIFIYSVREEYNKDTISIFDKKFKIKDKLNSFKENGWYSSLIIGTHYIVVKDMNVLKEIYQTKKEILEKNKSNPSYYLGFDLNTDEKESIAIYKNLRANLNEKYPDSFIESVASEKESFYSLYGGLFFLGIFLSILFLLATVLIIYYKQISEGYDDKIRFEIMQKVGMSHQEIKKSIGSQILTVFFMPLVVATIHIAFAFKVITKMLAILNLTNISLFVWCTIGSIAVFSLFYAIVYIVTARVYYNIVR</sequence>
<dbReference type="EMBL" id="WSFT01000053">
    <property type="protein sequence ID" value="MBS4539608.1"/>
    <property type="molecule type" value="Genomic_DNA"/>
</dbReference>
<evidence type="ECO:0000256" key="1">
    <source>
        <dbReference type="ARBA" id="ARBA00004651"/>
    </source>
</evidence>
<evidence type="ECO:0000256" key="4">
    <source>
        <dbReference type="ARBA" id="ARBA00022989"/>
    </source>
</evidence>
<comment type="subcellular location">
    <subcellularLocation>
        <location evidence="1 6">Cell membrane</location>
        <topology evidence="1 6">Multi-pass membrane protein</topology>
    </subcellularLocation>
</comment>
<evidence type="ECO:0000256" key="2">
    <source>
        <dbReference type="ARBA" id="ARBA00022475"/>
    </source>
</evidence>
<dbReference type="InterPro" id="IPR027022">
    <property type="entry name" value="ABC_permease_BceB-typ"/>
</dbReference>
<keyword evidence="2 6" id="KW-1003">Cell membrane</keyword>
<dbReference type="PIRSF" id="PIRSF018968">
    <property type="entry name" value="ABC_permease_BceB"/>
    <property type="match status" value="1"/>
</dbReference>
<keyword evidence="6" id="KW-0813">Transport</keyword>
<accession>A0A942UVZ5</accession>
<proteinExistence type="inferred from homology"/>
<dbReference type="PANTHER" id="PTHR46795">
    <property type="entry name" value="ABC TRANSPORTER PERMEASE-RELATED-RELATED"/>
    <property type="match status" value="1"/>
</dbReference>
<gene>
    <name evidence="8" type="ORF">GOQ27_14130</name>
</gene>
<protein>
    <submittedName>
        <fullName evidence="8">ABC transporter permease</fullName>
    </submittedName>
</protein>
<evidence type="ECO:0000313" key="9">
    <source>
        <dbReference type="Proteomes" id="UP000724672"/>
    </source>
</evidence>
<dbReference type="Proteomes" id="UP000724672">
    <property type="component" value="Unassembled WGS sequence"/>
</dbReference>
<feature type="domain" description="ABC3 transporter permease C-terminal" evidence="7">
    <location>
        <begin position="63"/>
        <end position="174"/>
    </location>
</feature>
<dbReference type="RefSeq" id="WP_203367531.1">
    <property type="nucleotide sequence ID" value="NZ_WSFT01000053.1"/>
</dbReference>
<keyword evidence="4 6" id="KW-1133">Transmembrane helix</keyword>
<organism evidence="8 9">
    <name type="scientific">Anaeromonas frigoriresistens</name>
    <dbReference type="NCBI Taxonomy" id="2683708"/>
    <lineage>
        <taxon>Bacteria</taxon>
        <taxon>Bacillati</taxon>
        <taxon>Bacillota</taxon>
        <taxon>Tissierellia</taxon>
        <taxon>Tissierellales</taxon>
        <taxon>Thermohalobacteraceae</taxon>
        <taxon>Anaeromonas</taxon>
    </lineage>
</organism>
<feature type="transmembrane region" description="Helical" evidence="6">
    <location>
        <begin position="230"/>
        <end position="254"/>
    </location>
</feature>
<comment type="caution">
    <text evidence="8">The sequence shown here is derived from an EMBL/GenBank/DDBJ whole genome shotgun (WGS) entry which is preliminary data.</text>
</comment>
<feature type="transmembrane region" description="Helical" evidence="6">
    <location>
        <begin position="284"/>
        <end position="308"/>
    </location>
</feature>
<name>A0A942UVZ5_9FIRM</name>
<dbReference type="PANTHER" id="PTHR46795:SF3">
    <property type="entry name" value="ABC TRANSPORTER PERMEASE"/>
    <property type="match status" value="1"/>
</dbReference>
<dbReference type="GO" id="GO:0005886">
    <property type="term" value="C:plasma membrane"/>
    <property type="evidence" value="ECO:0007669"/>
    <property type="project" value="UniProtKB-SubCell"/>
</dbReference>
<reference evidence="8" key="1">
    <citation type="submission" date="2019-12" db="EMBL/GenBank/DDBJ databases">
        <title>Clostridiaceae gen. nov. sp. nov., isolated from sediment in Xinjiang, China.</title>
        <authorList>
            <person name="Zhang R."/>
        </authorList>
    </citation>
    <scope>NUCLEOTIDE SEQUENCE</scope>
    <source>
        <strain evidence="8">D2Q-11</strain>
    </source>
</reference>
<dbReference type="AlphaFoldDB" id="A0A942UVZ5"/>
<comment type="similarity">
    <text evidence="6">Belongs to the ABC-4 integral membrane protein family.</text>
</comment>
<dbReference type="Pfam" id="PF02687">
    <property type="entry name" value="FtsX"/>
    <property type="match status" value="1"/>
</dbReference>
<feature type="transmembrane region" description="Helical" evidence="6">
    <location>
        <begin position="103"/>
        <end position="129"/>
    </location>
</feature>
<evidence type="ECO:0000259" key="7">
    <source>
        <dbReference type="Pfam" id="PF02687"/>
    </source>
</evidence>
<dbReference type="InterPro" id="IPR003838">
    <property type="entry name" value="ABC3_permease_C"/>
</dbReference>
<feature type="transmembrane region" description="Helical" evidence="6">
    <location>
        <begin position="59"/>
        <end position="82"/>
    </location>
</feature>
<feature type="transmembrane region" description="Helical" evidence="6">
    <location>
        <begin position="21"/>
        <end position="39"/>
    </location>
</feature>
<evidence type="ECO:0000256" key="6">
    <source>
        <dbReference type="PIRNR" id="PIRNR018968"/>
    </source>
</evidence>
<dbReference type="InterPro" id="IPR052536">
    <property type="entry name" value="ABC-4_Integral_Memb_Prot"/>
</dbReference>
<evidence type="ECO:0000256" key="5">
    <source>
        <dbReference type="ARBA" id="ARBA00023136"/>
    </source>
</evidence>
<keyword evidence="5 6" id="KW-0472">Membrane</keyword>
<dbReference type="GO" id="GO:0055085">
    <property type="term" value="P:transmembrane transport"/>
    <property type="evidence" value="ECO:0007669"/>
    <property type="project" value="UniProtKB-UniRule"/>
</dbReference>
<feature type="transmembrane region" description="Helical" evidence="6">
    <location>
        <begin position="201"/>
        <end position="218"/>
    </location>
</feature>
<feature type="transmembrane region" description="Helical" evidence="6">
    <location>
        <begin position="591"/>
        <end position="613"/>
    </location>
</feature>
<evidence type="ECO:0000256" key="3">
    <source>
        <dbReference type="ARBA" id="ARBA00022692"/>
    </source>
</evidence>